<evidence type="ECO:0000259" key="4">
    <source>
        <dbReference type="PROSITE" id="PS51118"/>
    </source>
</evidence>
<reference evidence="5 6" key="1">
    <citation type="submission" date="2019-07" db="EMBL/GenBank/DDBJ databases">
        <title>Gastrointestinal microbiota of Peromyscus leucopus, the white-footed mouse.</title>
        <authorList>
            <person name="Milovic A."/>
            <person name="Bassam K."/>
            <person name="Barbour A.G."/>
        </authorList>
    </citation>
    <scope>NUCLEOTIDE SEQUENCE [LARGE SCALE GENOMIC DNA]</scope>
    <source>
        <strain evidence="5 6">LL7</strain>
    </source>
</reference>
<proteinExistence type="predicted"/>
<keyword evidence="3" id="KW-0804">Transcription</keyword>
<dbReference type="InterPro" id="IPR036390">
    <property type="entry name" value="WH_DNA-bd_sf"/>
</dbReference>
<dbReference type="Gene3D" id="1.10.10.10">
    <property type="entry name" value="Winged helix-like DNA-binding domain superfamily/Winged helix DNA-binding domain"/>
    <property type="match status" value="1"/>
</dbReference>
<evidence type="ECO:0000256" key="2">
    <source>
        <dbReference type="ARBA" id="ARBA00023125"/>
    </source>
</evidence>
<protein>
    <submittedName>
        <fullName evidence="5">Winged helix-turn-helix transcriptional regulator</fullName>
    </submittedName>
</protein>
<gene>
    <name evidence="5" type="ORF">FOD75_00840</name>
</gene>
<dbReference type="EMBL" id="CP041676">
    <property type="protein sequence ID" value="QDR71759.1"/>
    <property type="molecule type" value="Genomic_DNA"/>
</dbReference>
<evidence type="ECO:0000313" key="5">
    <source>
        <dbReference type="EMBL" id="QDR71759.1"/>
    </source>
</evidence>
<evidence type="ECO:0000256" key="3">
    <source>
        <dbReference type="ARBA" id="ARBA00023163"/>
    </source>
</evidence>
<dbReference type="Proteomes" id="UP000316394">
    <property type="component" value="Chromosome"/>
</dbReference>
<dbReference type="SUPFAM" id="SSF46785">
    <property type="entry name" value="Winged helix' DNA-binding domain"/>
    <property type="match status" value="1"/>
</dbReference>
<dbReference type="PANTHER" id="PTHR33204:SF29">
    <property type="entry name" value="TRANSCRIPTIONAL REGULATOR"/>
    <property type="match status" value="1"/>
</dbReference>
<keyword evidence="2" id="KW-0238">DNA-binding</keyword>
<sequence>MKFKDKWEITGALTSQIDELLYKRRIKNKVCCFSELQKRMPNCSRRMLSLQLSGLEKDNIVEKKVYPVIPPKTEYKLTRFGQTLTPLILEMEKWGRIYNTINLE</sequence>
<dbReference type="PROSITE" id="PS51118">
    <property type="entry name" value="HTH_HXLR"/>
    <property type="match status" value="1"/>
</dbReference>
<dbReference type="Pfam" id="PF01638">
    <property type="entry name" value="HxlR"/>
    <property type="match status" value="1"/>
</dbReference>
<dbReference type="AlphaFoldDB" id="A0A517D332"/>
<organism evidence="5 6">
    <name type="scientific">Limosilactobacillus reuteri</name>
    <name type="common">Lactobacillus reuteri</name>
    <dbReference type="NCBI Taxonomy" id="1598"/>
    <lineage>
        <taxon>Bacteria</taxon>
        <taxon>Bacillati</taxon>
        <taxon>Bacillota</taxon>
        <taxon>Bacilli</taxon>
        <taxon>Lactobacillales</taxon>
        <taxon>Lactobacillaceae</taxon>
        <taxon>Limosilactobacillus</taxon>
    </lineage>
</organism>
<dbReference type="InterPro" id="IPR002577">
    <property type="entry name" value="HTH_HxlR"/>
</dbReference>
<evidence type="ECO:0000256" key="1">
    <source>
        <dbReference type="ARBA" id="ARBA00023015"/>
    </source>
</evidence>
<dbReference type="PANTHER" id="PTHR33204">
    <property type="entry name" value="TRANSCRIPTIONAL REGULATOR, MARR FAMILY"/>
    <property type="match status" value="1"/>
</dbReference>
<feature type="domain" description="HTH hxlR-type" evidence="4">
    <location>
        <begin position="1"/>
        <end position="103"/>
    </location>
</feature>
<name>A0A517D332_LIMRT</name>
<dbReference type="GO" id="GO:0003677">
    <property type="term" value="F:DNA binding"/>
    <property type="evidence" value="ECO:0007669"/>
    <property type="project" value="UniProtKB-KW"/>
</dbReference>
<dbReference type="InterPro" id="IPR036388">
    <property type="entry name" value="WH-like_DNA-bd_sf"/>
</dbReference>
<dbReference type="RefSeq" id="WP_144226541.1">
    <property type="nucleotide sequence ID" value="NZ_CAJSZG010000036.1"/>
</dbReference>
<evidence type="ECO:0000313" key="6">
    <source>
        <dbReference type="Proteomes" id="UP000316394"/>
    </source>
</evidence>
<keyword evidence="1" id="KW-0805">Transcription regulation</keyword>
<accession>A0A517D332</accession>